<evidence type="ECO:0000313" key="1">
    <source>
        <dbReference type="EMBL" id="CAH1113216.1"/>
    </source>
</evidence>
<proteinExistence type="predicted"/>
<dbReference type="AlphaFoldDB" id="A0A9P0D7Y8"/>
<protein>
    <submittedName>
        <fullName evidence="1">Uncharacterized protein</fullName>
    </submittedName>
</protein>
<keyword evidence="2" id="KW-1185">Reference proteome</keyword>
<reference evidence="1" key="1">
    <citation type="submission" date="2022-01" db="EMBL/GenBank/DDBJ databases">
        <authorList>
            <person name="King R."/>
        </authorList>
    </citation>
    <scope>NUCLEOTIDE SEQUENCE</scope>
</reference>
<dbReference type="PANTHER" id="PTHR10773">
    <property type="entry name" value="DNA-DIRECTED RNA POLYMERASES I, II, AND III SUBUNIT RPABC2"/>
    <property type="match status" value="1"/>
</dbReference>
<name>A0A9P0D7Y8_9CUCU</name>
<dbReference type="Proteomes" id="UP001153636">
    <property type="component" value="Chromosome 7"/>
</dbReference>
<gene>
    <name evidence="1" type="ORF">PSYICH_LOCUS13890</name>
</gene>
<accession>A0A9P0D7Y8</accession>
<organism evidence="1 2">
    <name type="scientific">Psylliodes chrysocephalus</name>
    <dbReference type="NCBI Taxonomy" id="3402493"/>
    <lineage>
        <taxon>Eukaryota</taxon>
        <taxon>Metazoa</taxon>
        <taxon>Ecdysozoa</taxon>
        <taxon>Arthropoda</taxon>
        <taxon>Hexapoda</taxon>
        <taxon>Insecta</taxon>
        <taxon>Pterygota</taxon>
        <taxon>Neoptera</taxon>
        <taxon>Endopterygota</taxon>
        <taxon>Coleoptera</taxon>
        <taxon>Polyphaga</taxon>
        <taxon>Cucujiformia</taxon>
        <taxon>Chrysomeloidea</taxon>
        <taxon>Chrysomelidae</taxon>
        <taxon>Galerucinae</taxon>
        <taxon>Alticini</taxon>
        <taxon>Psylliodes</taxon>
    </lineage>
</organism>
<dbReference type="OrthoDB" id="7475343at2759"/>
<dbReference type="EMBL" id="OV651819">
    <property type="protein sequence ID" value="CAH1113216.1"/>
    <property type="molecule type" value="Genomic_DNA"/>
</dbReference>
<sequence length="287" mass="33661">MNCFEQLNADIKNALFTRFHALRTKDDQDIYLQDLLDVVNIKRKSQPQNPENSKGKTCSFHHYVPVDGKRRNVCQKVFLSLFNIGVKRLKRLKGLLKQKITPYDKQGQNIKGNAISKEINVLIRQHIESFPVKETHYSNKTYLYLDAKLNMKIMFDMFKVKYSTTKIRYSYFVKYFHEYFDIHFGRLHVDTCCKCEELHLKIKSSSLGDAAKRGAVNKRRAKKFYLSLKESTDECKIHDDLVVITFDYMQNVHLPEVPVQDLFYLTQLTVSIFGIHDCKTGILLYLP</sequence>
<dbReference type="PANTHER" id="PTHR10773:SF19">
    <property type="match status" value="1"/>
</dbReference>
<evidence type="ECO:0000313" key="2">
    <source>
        <dbReference type="Proteomes" id="UP001153636"/>
    </source>
</evidence>